<dbReference type="AlphaFoldDB" id="A0A327Z4R4"/>
<organism evidence="1 2">
    <name type="scientific">Actinoplanes lutulentus</name>
    <dbReference type="NCBI Taxonomy" id="1287878"/>
    <lineage>
        <taxon>Bacteria</taxon>
        <taxon>Bacillati</taxon>
        <taxon>Actinomycetota</taxon>
        <taxon>Actinomycetes</taxon>
        <taxon>Micromonosporales</taxon>
        <taxon>Micromonosporaceae</taxon>
        <taxon>Actinoplanes</taxon>
    </lineage>
</organism>
<name>A0A327Z4R4_9ACTN</name>
<accession>A0A327Z4R4</accession>
<reference evidence="1 2" key="1">
    <citation type="submission" date="2018-06" db="EMBL/GenBank/DDBJ databases">
        <title>Genomic Encyclopedia of Type Strains, Phase III (KMG-III): the genomes of soil and plant-associated and newly described type strains.</title>
        <authorList>
            <person name="Whitman W."/>
        </authorList>
    </citation>
    <scope>NUCLEOTIDE SEQUENCE [LARGE SCALE GENOMIC DNA]</scope>
    <source>
        <strain evidence="1 2">CGMCC 4.7090</strain>
    </source>
</reference>
<evidence type="ECO:0000313" key="1">
    <source>
        <dbReference type="EMBL" id="RAK29740.1"/>
    </source>
</evidence>
<dbReference type="RefSeq" id="WP_111652718.1">
    <property type="nucleotide sequence ID" value="NZ_JACHWI010000013.1"/>
</dbReference>
<dbReference type="EMBL" id="QLMJ01000017">
    <property type="protein sequence ID" value="RAK29740.1"/>
    <property type="molecule type" value="Genomic_DNA"/>
</dbReference>
<gene>
    <name evidence="1" type="ORF">B0I29_11766</name>
</gene>
<dbReference type="OrthoDB" id="2612449at2"/>
<comment type="caution">
    <text evidence="1">The sequence shown here is derived from an EMBL/GenBank/DDBJ whole genome shotgun (WGS) entry which is preliminary data.</text>
</comment>
<dbReference type="Proteomes" id="UP000249341">
    <property type="component" value="Unassembled WGS sequence"/>
</dbReference>
<proteinExistence type="predicted"/>
<sequence>MAFALQDPLFWARYTFAHEGEAGFERLGGLAEQLDDGFGDIGDDDEDFEGVEVAFDVGGGCRLVLDVCLELDHHELGILLPGMREPAQLGWDDLAQWHPHVLRWCELASICQAVDRERHPGPALALLCRFAAVFDDDDVDGAVATVEAAYSSLRPAGWTGYWPTAADWLARADLRGQNVTWYANEAGHRWARQSGDNNADFYSIRQGSDKFPHEELRVLLNETRH</sequence>
<evidence type="ECO:0000313" key="2">
    <source>
        <dbReference type="Proteomes" id="UP000249341"/>
    </source>
</evidence>
<keyword evidence="2" id="KW-1185">Reference proteome</keyword>
<protein>
    <submittedName>
        <fullName evidence="1">Uncharacterized protein</fullName>
    </submittedName>
</protein>